<evidence type="ECO:0000313" key="8">
    <source>
        <dbReference type="Proteomes" id="UP000184609"/>
    </source>
</evidence>
<dbReference type="SUPFAM" id="SSF52540">
    <property type="entry name" value="P-loop containing nucleoside triphosphate hydrolases"/>
    <property type="match status" value="1"/>
</dbReference>
<proteinExistence type="predicted"/>
<dbReference type="InterPro" id="IPR027417">
    <property type="entry name" value="P-loop_NTPase"/>
</dbReference>
<dbReference type="InterPro" id="IPR017871">
    <property type="entry name" value="ABC_transporter-like_CS"/>
</dbReference>
<dbReference type="InterPro" id="IPR003593">
    <property type="entry name" value="AAA+_ATPase"/>
</dbReference>
<accession>A0A1M7ZG98</accession>
<dbReference type="Pfam" id="PF00005">
    <property type="entry name" value="ABC_tran"/>
    <property type="match status" value="1"/>
</dbReference>
<dbReference type="EMBL" id="FRXN01000004">
    <property type="protein sequence ID" value="SHO63907.1"/>
    <property type="molecule type" value="Genomic_DNA"/>
</dbReference>
<keyword evidence="4" id="KW-1278">Translocase</keyword>
<evidence type="ECO:0000259" key="6">
    <source>
        <dbReference type="PROSITE" id="PS50893"/>
    </source>
</evidence>
<dbReference type="PANTHER" id="PTHR42794:SF1">
    <property type="entry name" value="HEMIN IMPORT ATP-BINDING PROTEIN HMUV"/>
    <property type="match status" value="1"/>
</dbReference>
<keyword evidence="3 7" id="KW-0067">ATP-binding</keyword>
<gene>
    <name evidence="7" type="ORF">SAMN04488108_3073</name>
</gene>
<keyword evidence="1" id="KW-0813">Transport</keyword>
<dbReference type="NCBIfam" id="NF010068">
    <property type="entry name" value="PRK13548.1"/>
    <property type="match status" value="1"/>
</dbReference>
<dbReference type="STRING" id="1073327.SAMN04488108_3073"/>
<feature type="domain" description="ABC transporter" evidence="6">
    <location>
        <begin position="2"/>
        <end position="237"/>
    </location>
</feature>
<dbReference type="CDD" id="cd03214">
    <property type="entry name" value="ABC_Iron-Siderophores_B12_Hemin"/>
    <property type="match status" value="1"/>
</dbReference>
<dbReference type="AlphaFoldDB" id="A0A1M7ZG98"/>
<comment type="function">
    <text evidence="5">Part of the ABC transporter complex HmuTUV involved in hemin import. Responsible for energy coupling to the transport system.</text>
</comment>
<sequence>MLAASNIHFCIKQRPIVDQASLSLKAGEVLAILGPNGAGKSTLFKILSGEVSCKHGSVGYNGCPIHNLKSKQLAEIRAVMPQHSQVNFPFTSQEVVELGLVACKTNKPQQLIKEVMELTQTSHLKERVFNQLSGGEKQRVQLARVLVQIWENKPFPRYLLLDEPTSALDIAQQHSVLQIVQELKNRNIGVLLILHDLNLAAQYADRIILLKNGIIAGCGETSEVLQEGILSKVFEHPVTIMVHPITGRKIISTDHFYSNPSKNLKPIQYGNSF</sequence>
<dbReference type="GO" id="GO:0005524">
    <property type="term" value="F:ATP binding"/>
    <property type="evidence" value="ECO:0007669"/>
    <property type="project" value="UniProtKB-KW"/>
</dbReference>
<dbReference type="RefSeq" id="WP_073572702.1">
    <property type="nucleotide sequence ID" value="NZ_FRXN01000004.1"/>
</dbReference>
<dbReference type="Proteomes" id="UP000184609">
    <property type="component" value="Unassembled WGS sequence"/>
</dbReference>
<evidence type="ECO:0000256" key="1">
    <source>
        <dbReference type="ARBA" id="ARBA00022448"/>
    </source>
</evidence>
<dbReference type="PANTHER" id="PTHR42794">
    <property type="entry name" value="HEMIN IMPORT ATP-BINDING PROTEIN HMUV"/>
    <property type="match status" value="1"/>
</dbReference>
<dbReference type="GO" id="GO:0016887">
    <property type="term" value="F:ATP hydrolysis activity"/>
    <property type="evidence" value="ECO:0007669"/>
    <property type="project" value="InterPro"/>
</dbReference>
<dbReference type="SMART" id="SM00382">
    <property type="entry name" value="AAA"/>
    <property type="match status" value="1"/>
</dbReference>
<keyword evidence="2" id="KW-0547">Nucleotide-binding</keyword>
<name>A0A1M7ZG98_9BACT</name>
<evidence type="ECO:0000313" key="7">
    <source>
        <dbReference type="EMBL" id="SHO63907.1"/>
    </source>
</evidence>
<dbReference type="PROSITE" id="PS00211">
    <property type="entry name" value="ABC_TRANSPORTER_1"/>
    <property type="match status" value="1"/>
</dbReference>
<dbReference type="Gene3D" id="3.40.50.300">
    <property type="entry name" value="P-loop containing nucleotide triphosphate hydrolases"/>
    <property type="match status" value="1"/>
</dbReference>
<organism evidence="7 8">
    <name type="scientific">Algoriphagus zhangzhouensis</name>
    <dbReference type="NCBI Taxonomy" id="1073327"/>
    <lineage>
        <taxon>Bacteria</taxon>
        <taxon>Pseudomonadati</taxon>
        <taxon>Bacteroidota</taxon>
        <taxon>Cytophagia</taxon>
        <taxon>Cytophagales</taxon>
        <taxon>Cyclobacteriaceae</taxon>
        <taxon>Algoriphagus</taxon>
    </lineage>
</organism>
<dbReference type="InterPro" id="IPR003439">
    <property type="entry name" value="ABC_transporter-like_ATP-bd"/>
</dbReference>
<reference evidence="8" key="1">
    <citation type="submission" date="2016-12" db="EMBL/GenBank/DDBJ databases">
        <authorList>
            <person name="Varghese N."/>
            <person name="Submissions S."/>
        </authorList>
    </citation>
    <scope>NUCLEOTIDE SEQUENCE [LARGE SCALE GENOMIC DNA]</scope>
    <source>
        <strain evidence="8">DSM 25035</strain>
    </source>
</reference>
<dbReference type="FunFam" id="3.40.50.300:FF:000134">
    <property type="entry name" value="Iron-enterobactin ABC transporter ATP-binding protein"/>
    <property type="match status" value="1"/>
</dbReference>
<dbReference type="PROSITE" id="PS50893">
    <property type="entry name" value="ABC_TRANSPORTER_2"/>
    <property type="match status" value="1"/>
</dbReference>
<evidence type="ECO:0000256" key="3">
    <source>
        <dbReference type="ARBA" id="ARBA00022840"/>
    </source>
</evidence>
<dbReference type="OrthoDB" id="9785229at2"/>
<evidence type="ECO:0000256" key="5">
    <source>
        <dbReference type="ARBA" id="ARBA00037066"/>
    </source>
</evidence>
<keyword evidence="8" id="KW-1185">Reference proteome</keyword>
<evidence type="ECO:0000256" key="2">
    <source>
        <dbReference type="ARBA" id="ARBA00022741"/>
    </source>
</evidence>
<evidence type="ECO:0000256" key="4">
    <source>
        <dbReference type="ARBA" id="ARBA00022967"/>
    </source>
</evidence>
<protein>
    <submittedName>
        <fullName evidence="7">Iron complex transport system ATP-binding protein</fullName>
    </submittedName>
</protein>